<sequence length="228" mass="25042">MDTVGENAYGAAIQSHPNCVVTINLNRLKTFGGRWSRPFPSEVPEGLNILPEAFDDGPLAEDDVPPTSYVERLTIGDEETALSGKALWQSRTTLLPTCAALIQMLEDVRRRDEGLPELHRSARLAEANAAVDEEELLDFFGLDELPGLLAIGEGGGEHFEGEERARLEGGDASANGEGERFYAGEHERFLVKEGGRTRFFEEDLRFWDGDAPSLFILLGDGEHSVLGR</sequence>
<gene>
    <name evidence="1" type="ORF">PC118_g1207</name>
    <name evidence="2" type="ORF">PC129_g6527</name>
</gene>
<dbReference type="EMBL" id="RCMV01000168">
    <property type="protein sequence ID" value="KAG3222776.1"/>
    <property type="molecule type" value="Genomic_DNA"/>
</dbReference>
<name>A0A8T1GL36_9STRA</name>
<dbReference type="Proteomes" id="UP000760860">
    <property type="component" value="Unassembled WGS sequence"/>
</dbReference>
<comment type="caution">
    <text evidence="1">The sequence shown here is derived from an EMBL/GenBank/DDBJ whole genome shotgun (WGS) entry which is preliminary data.</text>
</comment>
<dbReference type="AlphaFoldDB" id="A0A8T1GL36"/>
<dbReference type="VEuPathDB" id="FungiDB:PC110_g8559"/>
<proteinExistence type="predicted"/>
<dbReference type="EMBL" id="RCML01000014">
    <property type="protein sequence ID" value="KAG2998654.1"/>
    <property type="molecule type" value="Genomic_DNA"/>
</dbReference>
<evidence type="ECO:0000313" key="2">
    <source>
        <dbReference type="EMBL" id="KAG3222776.1"/>
    </source>
</evidence>
<evidence type="ECO:0000313" key="3">
    <source>
        <dbReference type="Proteomes" id="UP000697107"/>
    </source>
</evidence>
<evidence type="ECO:0000313" key="1">
    <source>
        <dbReference type="EMBL" id="KAG2998654.1"/>
    </source>
</evidence>
<organism evidence="1 3">
    <name type="scientific">Phytophthora cactorum</name>
    <dbReference type="NCBI Taxonomy" id="29920"/>
    <lineage>
        <taxon>Eukaryota</taxon>
        <taxon>Sar</taxon>
        <taxon>Stramenopiles</taxon>
        <taxon>Oomycota</taxon>
        <taxon>Peronosporomycetes</taxon>
        <taxon>Peronosporales</taxon>
        <taxon>Peronosporaceae</taxon>
        <taxon>Phytophthora</taxon>
    </lineage>
</organism>
<reference evidence="1" key="1">
    <citation type="submission" date="2018-10" db="EMBL/GenBank/DDBJ databases">
        <title>Effector identification in a new, highly contiguous assembly of the strawberry crown rot pathogen Phytophthora cactorum.</title>
        <authorList>
            <person name="Armitage A.D."/>
            <person name="Nellist C.F."/>
            <person name="Bates H."/>
            <person name="Vickerstaff R.J."/>
            <person name="Harrison R.J."/>
        </authorList>
    </citation>
    <scope>NUCLEOTIDE SEQUENCE</scope>
    <source>
        <strain evidence="1">P415</strain>
        <strain evidence="2">P421</strain>
    </source>
</reference>
<accession>A0A8T1GL36</accession>
<protein>
    <submittedName>
        <fullName evidence="1">Uncharacterized protein</fullName>
    </submittedName>
</protein>
<dbReference type="Proteomes" id="UP000697107">
    <property type="component" value="Unassembled WGS sequence"/>
</dbReference>